<feature type="transmembrane region" description="Helical" evidence="1">
    <location>
        <begin position="20"/>
        <end position="38"/>
    </location>
</feature>
<feature type="transmembrane region" description="Helical" evidence="1">
    <location>
        <begin position="126"/>
        <end position="145"/>
    </location>
</feature>
<sequence>MSTTDSQPIDRPSQFQLRHAGVIVVVMAITLAIAAPWLRQWTFTEWLAMLRYFGYMAIGVAIYLLLFERRHLAVRRQSGPVLISIRPATGKFRELFHYFLAASMIAIVLVLGLMQVKLQHAPPTNLYFWFLMNCLIPIQMSFNACSQFRAFNQTRLCDNGLVIYSFMFIPWEQLQRWNWGSVDPNKLLFYSKNMQVATIQVSRDQRDEIDAILRVKTASNDAKD</sequence>
<keyword evidence="1" id="KW-1133">Transmembrane helix</keyword>
<dbReference type="Pfam" id="PF18923">
    <property type="entry name" value="DUF5673"/>
    <property type="match status" value="1"/>
</dbReference>
<reference evidence="3 4" key="1">
    <citation type="submission" date="2019-02" db="EMBL/GenBank/DDBJ databases">
        <title>Deep-cultivation of Planctomycetes and their phenomic and genomic characterization uncovers novel biology.</title>
        <authorList>
            <person name="Wiegand S."/>
            <person name="Jogler M."/>
            <person name="Boedeker C."/>
            <person name="Pinto D."/>
            <person name="Vollmers J."/>
            <person name="Rivas-Marin E."/>
            <person name="Kohn T."/>
            <person name="Peeters S.H."/>
            <person name="Heuer A."/>
            <person name="Rast P."/>
            <person name="Oberbeckmann S."/>
            <person name="Bunk B."/>
            <person name="Jeske O."/>
            <person name="Meyerdierks A."/>
            <person name="Storesund J.E."/>
            <person name="Kallscheuer N."/>
            <person name="Luecker S."/>
            <person name="Lage O.M."/>
            <person name="Pohl T."/>
            <person name="Merkel B.J."/>
            <person name="Hornburger P."/>
            <person name="Mueller R.-W."/>
            <person name="Bruemmer F."/>
            <person name="Labrenz M."/>
            <person name="Spormann A.M."/>
            <person name="Op Den Camp H."/>
            <person name="Overmann J."/>
            <person name="Amann R."/>
            <person name="Jetten M.S.M."/>
            <person name="Mascher T."/>
            <person name="Medema M.H."/>
            <person name="Devos D.P."/>
            <person name="Kaster A.-K."/>
            <person name="Ovreas L."/>
            <person name="Rohde M."/>
            <person name="Galperin M.Y."/>
            <person name="Jogler C."/>
        </authorList>
    </citation>
    <scope>NUCLEOTIDE SEQUENCE [LARGE SCALE GENOMIC DNA]</scope>
    <source>
        <strain evidence="3 4">Enr8</strain>
    </source>
</reference>
<dbReference type="Proteomes" id="UP000318878">
    <property type="component" value="Unassembled WGS sequence"/>
</dbReference>
<comment type="caution">
    <text evidence="3">The sequence shown here is derived from an EMBL/GenBank/DDBJ whole genome shotgun (WGS) entry which is preliminary data.</text>
</comment>
<feature type="transmembrane region" description="Helical" evidence="1">
    <location>
        <begin position="50"/>
        <end position="67"/>
    </location>
</feature>
<dbReference type="AlphaFoldDB" id="A0A5C5VNF3"/>
<accession>A0A5C5VNF3</accession>
<evidence type="ECO:0000313" key="3">
    <source>
        <dbReference type="EMBL" id="TWT39550.1"/>
    </source>
</evidence>
<keyword evidence="1" id="KW-0812">Transmembrane</keyword>
<evidence type="ECO:0000313" key="4">
    <source>
        <dbReference type="Proteomes" id="UP000318878"/>
    </source>
</evidence>
<dbReference type="InterPro" id="IPR043730">
    <property type="entry name" value="DUF5673"/>
</dbReference>
<feature type="transmembrane region" description="Helical" evidence="1">
    <location>
        <begin position="95"/>
        <end position="114"/>
    </location>
</feature>
<feature type="domain" description="DUF5673" evidence="2">
    <location>
        <begin position="156"/>
        <end position="215"/>
    </location>
</feature>
<keyword evidence="1" id="KW-0472">Membrane</keyword>
<name>A0A5C5VNF3_9BACT</name>
<keyword evidence="4" id="KW-1185">Reference proteome</keyword>
<proteinExistence type="predicted"/>
<protein>
    <recommendedName>
        <fullName evidence="2">DUF5673 domain-containing protein</fullName>
    </recommendedName>
</protein>
<organism evidence="3 4">
    <name type="scientific">Blastopirellula retiformator</name>
    <dbReference type="NCBI Taxonomy" id="2527970"/>
    <lineage>
        <taxon>Bacteria</taxon>
        <taxon>Pseudomonadati</taxon>
        <taxon>Planctomycetota</taxon>
        <taxon>Planctomycetia</taxon>
        <taxon>Pirellulales</taxon>
        <taxon>Pirellulaceae</taxon>
        <taxon>Blastopirellula</taxon>
    </lineage>
</organism>
<gene>
    <name evidence="3" type="ORF">Enr8_12500</name>
</gene>
<dbReference type="RefSeq" id="WP_146429712.1">
    <property type="nucleotide sequence ID" value="NZ_SJPF01000001.1"/>
</dbReference>
<dbReference type="EMBL" id="SJPF01000001">
    <property type="protein sequence ID" value="TWT39550.1"/>
    <property type="molecule type" value="Genomic_DNA"/>
</dbReference>
<evidence type="ECO:0000259" key="2">
    <source>
        <dbReference type="Pfam" id="PF18923"/>
    </source>
</evidence>
<evidence type="ECO:0000256" key="1">
    <source>
        <dbReference type="SAM" id="Phobius"/>
    </source>
</evidence>